<dbReference type="InterPro" id="IPR011990">
    <property type="entry name" value="TPR-like_helical_dom_sf"/>
</dbReference>
<sequence>MFFFLVLVVLRGKLLFPLSLFCSSSSSCYAKTFTEIMGFWNHHLRLLPHRKHTRLRTISYFLSSCRFFTTLKISNGENGETVEEISKLLKHNNWSILMGSSDIIKKLNPDVVQSVLHHNQFSDPIRLLGFFNWSHSQLGIHHNLFSFSILAVLLCNSSCFPLANGVIECLIETRPPSYMVFDSLASCVREYNKCDSSSVIFDIVINAYKKMGLLKEAADVFLCIKDNDFCPSLVCCNSLLSDLLKKNMMGLFWRVYNTMLEVNLVPDIYTYTNLISGLCKEGKVEEGKNVIVEMEEKGIIPNLVTYNVLINGLCRSKALDEALELKRSMAEKGLTPDSYTYSILIDGFCKNKRAWEAKLLLAEMVGRGLKPNHVTYTSLIDGFMKQGDVIEALKIKDEMTACGIKLNFVTYAALIWWCYCRENKMEAAYELLAEMKNMNFSPTAFTFNAIINALCHVRNVQCAYNVLQEMAICGVKPNVVTYTTLIKGYIHGGEAISYFDEMVERGLKPDAYTYGALIHGYCKDGEMKIASRYLEEMSRCGIKPNDVVYAAFIDGHCKEGNIAEALSSFEEDMLRQKVLPDLLAYSVLIHRLAKKWKDAGSFAGIHRT</sequence>
<feature type="repeat" description="PPR" evidence="3">
    <location>
        <begin position="510"/>
        <end position="544"/>
    </location>
</feature>
<proteinExistence type="inferred from homology"/>
<evidence type="ECO:0000313" key="5">
    <source>
        <dbReference type="EnsemblPlants" id="AUR62041690-RA:cds"/>
    </source>
</evidence>
<dbReference type="InterPro" id="IPR002885">
    <property type="entry name" value="PPR_rpt"/>
</dbReference>
<feature type="repeat" description="PPR" evidence="3">
    <location>
        <begin position="267"/>
        <end position="301"/>
    </location>
</feature>
<dbReference type="NCBIfam" id="TIGR00756">
    <property type="entry name" value="PPR"/>
    <property type="match status" value="9"/>
</dbReference>
<reference evidence="5" key="2">
    <citation type="submission" date="2021-03" db="UniProtKB">
        <authorList>
            <consortium name="EnsemblPlants"/>
        </authorList>
    </citation>
    <scope>IDENTIFICATION</scope>
</reference>
<dbReference type="Gene3D" id="1.25.40.10">
    <property type="entry name" value="Tetratricopeptide repeat domain"/>
    <property type="match status" value="5"/>
</dbReference>
<name>A0A803N7D6_CHEQI</name>
<feature type="repeat" description="PPR" evidence="3">
    <location>
        <begin position="407"/>
        <end position="442"/>
    </location>
</feature>
<evidence type="ECO:0000313" key="6">
    <source>
        <dbReference type="Proteomes" id="UP000596660"/>
    </source>
</evidence>
<accession>A0A803N7D6</accession>
<organism evidence="5 6">
    <name type="scientific">Chenopodium quinoa</name>
    <name type="common">Quinoa</name>
    <dbReference type="NCBI Taxonomy" id="63459"/>
    <lineage>
        <taxon>Eukaryota</taxon>
        <taxon>Viridiplantae</taxon>
        <taxon>Streptophyta</taxon>
        <taxon>Embryophyta</taxon>
        <taxon>Tracheophyta</taxon>
        <taxon>Spermatophyta</taxon>
        <taxon>Magnoliopsida</taxon>
        <taxon>eudicotyledons</taxon>
        <taxon>Gunneridae</taxon>
        <taxon>Pentapetalae</taxon>
        <taxon>Caryophyllales</taxon>
        <taxon>Chenopodiaceae</taxon>
        <taxon>Chenopodioideae</taxon>
        <taxon>Atripliceae</taxon>
        <taxon>Chenopodium</taxon>
    </lineage>
</organism>
<keyword evidence="6" id="KW-1185">Reference proteome</keyword>
<evidence type="ECO:0000256" key="2">
    <source>
        <dbReference type="ARBA" id="ARBA00022737"/>
    </source>
</evidence>
<feature type="signal peptide" evidence="4">
    <location>
        <begin position="1"/>
        <end position="30"/>
    </location>
</feature>
<evidence type="ECO:0000256" key="3">
    <source>
        <dbReference type="PROSITE-ProRule" id="PRU00708"/>
    </source>
</evidence>
<evidence type="ECO:0008006" key="7">
    <source>
        <dbReference type="Google" id="ProtNLM"/>
    </source>
</evidence>
<keyword evidence="4" id="KW-0732">Signal</keyword>
<dbReference type="PANTHER" id="PTHR47938">
    <property type="entry name" value="RESPIRATORY COMPLEX I CHAPERONE (CIA84), PUTATIVE (AFU_ORTHOLOGUE AFUA_2G06020)-RELATED"/>
    <property type="match status" value="1"/>
</dbReference>
<protein>
    <recommendedName>
        <fullName evidence="7">Pentatricopeptide repeat-containing protein</fullName>
    </recommendedName>
</protein>
<dbReference type="Pfam" id="PF01535">
    <property type="entry name" value="PPR"/>
    <property type="match status" value="2"/>
</dbReference>
<feature type="chain" id="PRO_5030730937" description="Pentatricopeptide repeat-containing protein" evidence="4">
    <location>
        <begin position="31"/>
        <end position="608"/>
    </location>
</feature>
<feature type="repeat" description="PPR" evidence="3">
    <location>
        <begin position="545"/>
        <end position="580"/>
    </location>
</feature>
<dbReference type="PROSITE" id="PS51375">
    <property type="entry name" value="PPR"/>
    <property type="match status" value="9"/>
</dbReference>
<feature type="repeat" description="PPR" evidence="3">
    <location>
        <begin position="372"/>
        <end position="406"/>
    </location>
</feature>
<dbReference type="Pfam" id="PF13041">
    <property type="entry name" value="PPR_2"/>
    <property type="match status" value="4"/>
</dbReference>
<feature type="repeat" description="PPR" evidence="3">
    <location>
        <begin position="197"/>
        <end position="231"/>
    </location>
</feature>
<evidence type="ECO:0000256" key="4">
    <source>
        <dbReference type="SAM" id="SignalP"/>
    </source>
</evidence>
<dbReference type="Gramene" id="AUR62041690-RA">
    <property type="protein sequence ID" value="AUR62041690-RA:cds"/>
    <property type="gene ID" value="AUR62041690"/>
</dbReference>
<comment type="similarity">
    <text evidence="1">Belongs to the PPR family. P subfamily.</text>
</comment>
<feature type="repeat" description="PPR" evidence="3">
    <location>
        <begin position="302"/>
        <end position="336"/>
    </location>
</feature>
<feature type="repeat" description="PPR" evidence="3">
    <location>
        <begin position="443"/>
        <end position="477"/>
    </location>
</feature>
<dbReference type="EnsemblPlants" id="AUR62041690-RA">
    <property type="protein sequence ID" value="AUR62041690-RA:cds"/>
    <property type="gene ID" value="AUR62041690"/>
</dbReference>
<dbReference type="Pfam" id="PF12854">
    <property type="entry name" value="PPR_1"/>
    <property type="match status" value="1"/>
</dbReference>
<dbReference type="AlphaFoldDB" id="A0A803N7D6"/>
<evidence type="ECO:0000256" key="1">
    <source>
        <dbReference type="ARBA" id="ARBA00007626"/>
    </source>
</evidence>
<keyword evidence="2" id="KW-0677">Repeat</keyword>
<feature type="repeat" description="PPR" evidence="3">
    <location>
        <begin position="337"/>
        <end position="371"/>
    </location>
</feature>
<dbReference type="GO" id="GO:0003729">
    <property type="term" value="F:mRNA binding"/>
    <property type="evidence" value="ECO:0007669"/>
    <property type="project" value="TreeGrafter"/>
</dbReference>
<dbReference type="Proteomes" id="UP000596660">
    <property type="component" value="Unplaced"/>
</dbReference>
<dbReference type="PANTHER" id="PTHR47938:SF24">
    <property type="entry name" value="PENTACOTRIPEPTIDE-REPEAT REGION OF PRORP DOMAIN-CONTAINING PROTEIN"/>
    <property type="match status" value="1"/>
</dbReference>
<reference evidence="5" key="1">
    <citation type="journal article" date="2017" name="Nature">
        <title>The genome of Chenopodium quinoa.</title>
        <authorList>
            <person name="Jarvis D.E."/>
            <person name="Ho Y.S."/>
            <person name="Lightfoot D.J."/>
            <person name="Schmoeckel S.M."/>
            <person name="Li B."/>
            <person name="Borm T.J.A."/>
            <person name="Ohyanagi H."/>
            <person name="Mineta K."/>
            <person name="Michell C.T."/>
            <person name="Saber N."/>
            <person name="Kharbatia N.M."/>
            <person name="Rupper R.R."/>
            <person name="Sharp A.R."/>
            <person name="Dally N."/>
            <person name="Boughton B.A."/>
            <person name="Woo Y.H."/>
            <person name="Gao G."/>
            <person name="Schijlen E.G.W.M."/>
            <person name="Guo X."/>
            <person name="Momin A.A."/>
            <person name="Negrao S."/>
            <person name="Al-Babili S."/>
            <person name="Gehring C."/>
            <person name="Roessner U."/>
            <person name="Jung C."/>
            <person name="Murphy K."/>
            <person name="Arold S.T."/>
            <person name="Gojobori T."/>
            <person name="van der Linden C.G."/>
            <person name="van Loo E.N."/>
            <person name="Jellen E.N."/>
            <person name="Maughan P.J."/>
            <person name="Tester M."/>
        </authorList>
    </citation>
    <scope>NUCLEOTIDE SEQUENCE [LARGE SCALE GENOMIC DNA]</scope>
    <source>
        <strain evidence="5">cv. PI 614886</strain>
    </source>
</reference>
<dbReference type="OMA" id="RIFHGRI"/>